<feature type="compositionally biased region" description="Gly residues" evidence="2">
    <location>
        <begin position="704"/>
        <end position="716"/>
    </location>
</feature>
<dbReference type="InterPro" id="IPR028089">
    <property type="entry name" value="DUF4455"/>
</dbReference>
<gene>
    <name evidence="5" type="ORF">OEZ85_008452</name>
</gene>
<evidence type="ECO:0000256" key="2">
    <source>
        <dbReference type="SAM" id="MobiDB-lite"/>
    </source>
</evidence>
<proteinExistence type="predicted"/>
<dbReference type="Proteomes" id="UP001244341">
    <property type="component" value="Chromosome 1b"/>
</dbReference>
<dbReference type="PANTHER" id="PTHR21444">
    <property type="entry name" value="COILED-COIL DOMAIN-CONTAINING PROTEIN 180"/>
    <property type="match status" value="1"/>
</dbReference>
<evidence type="ECO:0000256" key="1">
    <source>
        <dbReference type="SAM" id="Coils"/>
    </source>
</evidence>
<feature type="compositionally biased region" description="Low complexity" evidence="2">
    <location>
        <begin position="724"/>
        <end position="733"/>
    </location>
</feature>
<organism evidence="5 6">
    <name type="scientific">Tetradesmus obliquus</name>
    <name type="common">Green alga</name>
    <name type="synonym">Acutodesmus obliquus</name>
    <dbReference type="NCBI Taxonomy" id="3088"/>
    <lineage>
        <taxon>Eukaryota</taxon>
        <taxon>Viridiplantae</taxon>
        <taxon>Chlorophyta</taxon>
        <taxon>core chlorophytes</taxon>
        <taxon>Chlorophyceae</taxon>
        <taxon>CS clade</taxon>
        <taxon>Sphaeropleales</taxon>
        <taxon>Scenedesmaceae</taxon>
        <taxon>Tetradesmus</taxon>
    </lineage>
</organism>
<evidence type="ECO:0000259" key="3">
    <source>
        <dbReference type="Pfam" id="PF14643"/>
    </source>
</evidence>
<feature type="region of interest" description="Disordered" evidence="2">
    <location>
        <begin position="999"/>
        <end position="1025"/>
    </location>
</feature>
<feature type="compositionally biased region" description="Low complexity" evidence="2">
    <location>
        <begin position="692"/>
        <end position="703"/>
    </location>
</feature>
<dbReference type="Pfam" id="PF14643">
    <property type="entry name" value="DUF4455"/>
    <property type="match status" value="1"/>
</dbReference>
<name>A0ABY8TKY6_TETOB</name>
<evidence type="ECO:0000259" key="4">
    <source>
        <dbReference type="Pfam" id="PF14644"/>
    </source>
</evidence>
<dbReference type="InterPro" id="IPR027914">
    <property type="entry name" value="DUF4456"/>
</dbReference>
<accession>A0ABY8TKY6</accession>
<keyword evidence="1" id="KW-0175">Coiled coil</keyword>
<dbReference type="Pfam" id="PF14644">
    <property type="entry name" value="DUF4456"/>
    <property type="match status" value="1"/>
</dbReference>
<evidence type="ECO:0008006" key="7">
    <source>
        <dbReference type="Google" id="ProtNLM"/>
    </source>
</evidence>
<sequence length="1186" mass="125071">MAEARDRLNTQGLVPKHAVKADLAIFGDASTEVHRLMPEAANEQPGLAGITSMLVGKAHRHEATWQQYCASRDTARQQHDTAAAAAAAVLKATLDGVSYDIELQMSVLTKDKVMLLSEQQILQLWDSIEQRCTSTAGHIDALAADFRAAENSLRSVMEAALAAMLADMSDIAHLDEGRLQRLVEQEALALNKLLLDNRQVAADALQRLHEQQMLLEQARRQRWEAGLAAWRTLRSRHAIACFCQHVTADLSEPPARLDSFAQLRAAQEDAHAQLQQLCKRVGQLLPPHLSSDAVKDWVAAAKQWNEGWQQQLQGRLQQLQAQEDQVEAQVQSGLAALRSEVLAYRGFSLEQLEELLQQQTLHVPDDAVEASLQQLQVSLLCEMESFGSRSTGAADAWAESVEGMLTEELDGRLRAHRPRPGRIKEEVRAARSIELLAQRRRVEAHMARQSKAVKQQAAAAQEAVQALRADAAAWKAKLLGYERLLGAALSLKGLEICWREAQALQGRLERQLGERLEEEAAGVAAGCAAVVAANREFEAAHLKSFAEGGQYTEENVATYKAGISGIDHHMAGQQQQQQAALAALKQELSAELSAALAAIEQLLPSHKQDMALIEALNRYVEGAKKKATSELAKNMGVVDDLRRQLLRQAQVLELLQCAGLSSSAVALTLTSSLQPVVLPTFDGTGAASAAAGAGAGDATARGRPGTGQKGTPGKAGTGQPPGRSASPTKPASSPAVAAATAAAAAAALAAHAGSTGQAADVAAVPLAADIRAVITTAKQEVEAAAKAYYAAKEAARPIHYPAKIAASCKELMAGVDTVLAALTDMLQQHMVTASKRLRVQVVQAHRLLERVPAAALQLLSRHLLSAAQQQQGLLLGEFAKQRQRLEQQLELHKTSLHPSMLHPSRRSELEALKSAEAARQAAAAELTSACAASCLALIASQAGQLSAAQAELCRLLLGLLDGCAMPADLVEAAGGPADGLEGLEQRSMLQLERLALAQEEAAPTGPAPSPAPAAGAKAASKPAKTGDASSEAAAAAASSARSYAYVCWSLAPGAVSLSSLGWQPADQQAVGASVSGAAAAAVGGAPAGLGSVAPAAQQKGVAATAAANAAAAPAQIAATDTGPVVVGYDTPCQRAVIRAQKATMCRTEQALAAAVAQLKQQLWQWLGQERQWAPAWSRMVEELDEV</sequence>
<dbReference type="PANTHER" id="PTHR21444:SF14">
    <property type="entry name" value="COILED-COIL DOMAIN-CONTAINING PROTEIN 180"/>
    <property type="match status" value="1"/>
</dbReference>
<evidence type="ECO:0000313" key="5">
    <source>
        <dbReference type="EMBL" id="WIA09038.1"/>
    </source>
</evidence>
<feature type="domain" description="DUF4456" evidence="4">
    <location>
        <begin position="782"/>
        <end position="973"/>
    </location>
</feature>
<evidence type="ECO:0000313" key="6">
    <source>
        <dbReference type="Proteomes" id="UP001244341"/>
    </source>
</evidence>
<reference evidence="5 6" key="1">
    <citation type="submission" date="2023-05" db="EMBL/GenBank/DDBJ databases">
        <title>A 100% complete, gapless, phased diploid assembly of the Scenedesmus obliquus UTEX 3031 genome.</title>
        <authorList>
            <person name="Biondi T.C."/>
            <person name="Hanschen E.R."/>
            <person name="Kwon T."/>
            <person name="Eng W."/>
            <person name="Kruse C.P.S."/>
            <person name="Koehler S.I."/>
            <person name="Kunde Y."/>
            <person name="Gleasner C.D."/>
            <person name="You Mak K.T."/>
            <person name="Polle J."/>
            <person name="Hovde B.T."/>
            <person name="Starkenburg S.R."/>
        </authorList>
    </citation>
    <scope>NUCLEOTIDE SEQUENCE [LARGE SCALE GENOMIC DNA]</scope>
    <source>
        <strain evidence="5 6">DOE0152z</strain>
    </source>
</reference>
<dbReference type="EMBL" id="CP126208">
    <property type="protein sequence ID" value="WIA09038.1"/>
    <property type="molecule type" value="Genomic_DNA"/>
</dbReference>
<feature type="domain" description="DUF4455" evidence="3">
    <location>
        <begin position="57"/>
        <end position="374"/>
    </location>
</feature>
<feature type="compositionally biased region" description="Low complexity" evidence="2">
    <location>
        <begin position="1012"/>
        <end position="1025"/>
    </location>
</feature>
<protein>
    <recommendedName>
        <fullName evidence="7">DUF4455 domain-containing protein</fullName>
    </recommendedName>
</protein>
<feature type="coiled-coil region" evidence="1">
    <location>
        <begin position="450"/>
        <end position="477"/>
    </location>
</feature>
<feature type="region of interest" description="Disordered" evidence="2">
    <location>
        <begin position="692"/>
        <end position="733"/>
    </location>
</feature>
<keyword evidence="6" id="KW-1185">Reference proteome</keyword>